<feature type="transmembrane region" description="Helical" evidence="7">
    <location>
        <begin position="320"/>
        <end position="338"/>
    </location>
</feature>
<feature type="domain" description="Glycosyltransferase 2-like" evidence="8">
    <location>
        <begin position="429"/>
        <end position="601"/>
    </location>
</feature>
<evidence type="ECO:0000259" key="8">
    <source>
        <dbReference type="Pfam" id="PF00535"/>
    </source>
</evidence>
<feature type="transmembrane region" description="Helical" evidence="7">
    <location>
        <begin position="378"/>
        <end position="406"/>
    </location>
</feature>
<evidence type="ECO:0000313" key="10">
    <source>
        <dbReference type="Proteomes" id="UP001595974"/>
    </source>
</evidence>
<feature type="transmembrane region" description="Helical" evidence="7">
    <location>
        <begin position="804"/>
        <end position="823"/>
    </location>
</feature>
<evidence type="ECO:0000256" key="3">
    <source>
        <dbReference type="ARBA" id="ARBA00022679"/>
    </source>
</evidence>
<protein>
    <submittedName>
        <fullName evidence="9">Glycosyltransferase</fullName>
        <ecNumber evidence="9">2.4.-.-</ecNumber>
    </submittedName>
</protein>
<dbReference type="EMBL" id="JBHSOG010000093">
    <property type="protein sequence ID" value="MFC5771253.1"/>
    <property type="molecule type" value="Genomic_DNA"/>
</dbReference>
<dbReference type="RefSeq" id="WP_096448482.1">
    <property type="nucleotide sequence ID" value="NZ_JBHSOG010000093.1"/>
</dbReference>
<dbReference type="PANTHER" id="PTHR43867">
    <property type="entry name" value="CELLULOSE SYNTHASE CATALYTIC SUBUNIT A [UDP-FORMING]"/>
    <property type="match status" value="1"/>
</dbReference>
<name>A0ABW1AVD1_9RHOO</name>
<evidence type="ECO:0000256" key="7">
    <source>
        <dbReference type="SAM" id="Phobius"/>
    </source>
</evidence>
<feature type="transmembrane region" description="Helical" evidence="7">
    <location>
        <begin position="7"/>
        <end position="29"/>
    </location>
</feature>
<organism evidence="9 10">
    <name type="scientific">Thauera sinica</name>
    <dbReference type="NCBI Taxonomy" id="2665146"/>
    <lineage>
        <taxon>Bacteria</taxon>
        <taxon>Pseudomonadati</taxon>
        <taxon>Pseudomonadota</taxon>
        <taxon>Betaproteobacteria</taxon>
        <taxon>Rhodocyclales</taxon>
        <taxon>Zoogloeaceae</taxon>
        <taxon>Thauera</taxon>
    </lineage>
</organism>
<feature type="transmembrane region" description="Helical" evidence="7">
    <location>
        <begin position="830"/>
        <end position="854"/>
    </location>
</feature>
<evidence type="ECO:0000256" key="2">
    <source>
        <dbReference type="ARBA" id="ARBA00022676"/>
    </source>
</evidence>
<dbReference type="SUPFAM" id="SSF51445">
    <property type="entry name" value="(Trans)glycosidases"/>
    <property type="match status" value="1"/>
</dbReference>
<dbReference type="SUPFAM" id="SSF53448">
    <property type="entry name" value="Nucleotide-diphospho-sugar transferases"/>
    <property type="match status" value="1"/>
</dbReference>
<keyword evidence="4 7" id="KW-0812">Transmembrane</keyword>
<dbReference type="InterPro" id="IPR029044">
    <property type="entry name" value="Nucleotide-diphossugar_trans"/>
</dbReference>
<evidence type="ECO:0000256" key="1">
    <source>
        <dbReference type="ARBA" id="ARBA00004141"/>
    </source>
</evidence>
<dbReference type="InterPro" id="IPR001173">
    <property type="entry name" value="Glyco_trans_2-like"/>
</dbReference>
<keyword evidence="2 9" id="KW-0328">Glycosyltransferase</keyword>
<reference evidence="10" key="1">
    <citation type="journal article" date="2019" name="Int. J. Syst. Evol. Microbiol.">
        <title>The Global Catalogue of Microorganisms (GCM) 10K type strain sequencing project: providing services to taxonomists for standard genome sequencing and annotation.</title>
        <authorList>
            <consortium name="The Broad Institute Genomics Platform"/>
            <consortium name="The Broad Institute Genome Sequencing Center for Infectious Disease"/>
            <person name="Wu L."/>
            <person name="Ma J."/>
        </authorList>
    </citation>
    <scope>NUCLEOTIDE SEQUENCE [LARGE SCALE GENOMIC DNA]</scope>
    <source>
        <strain evidence="10">SHR3</strain>
    </source>
</reference>
<keyword evidence="6 7" id="KW-0472">Membrane</keyword>
<dbReference type="PANTHER" id="PTHR43867:SF4">
    <property type="entry name" value="BETA-(1-3)-GLUCOSYL TRANSFERASE"/>
    <property type="match status" value="1"/>
</dbReference>
<dbReference type="Gene3D" id="3.20.20.80">
    <property type="entry name" value="Glycosidases"/>
    <property type="match status" value="1"/>
</dbReference>
<dbReference type="Gene3D" id="3.90.550.10">
    <property type="entry name" value="Spore Coat Polysaccharide Biosynthesis Protein SpsA, Chain A"/>
    <property type="match status" value="1"/>
</dbReference>
<evidence type="ECO:0000256" key="4">
    <source>
        <dbReference type="ARBA" id="ARBA00022692"/>
    </source>
</evidence>
<comment type="subcellular location">
    <subcellularLocation>
        <location evidence="1">Membrane</location>
        <topology evidence="1">Multi-pass membrane protein</topology>
    </subcellularLocation>
</comment>
<dbReference type="Pfam" id="PF00535">
    <property type="entry name" value="Glycos_transf_2"/>
    <property type="match status" value="1"/>
</dbReference>
<feature type="transmembrane region" description="Helical" evidence="7">
    <location>
        <begin position="685"/>
        <end position="711"/>
    </location>
</feature>
<dbReference type="Proteomes" id="UP001595974">
    <property type="component" value="Unassembled WGS sequence"/>
</dbReference>
<evidence type="ECO:0000313" key="9">
    <source>
        <dbReference type="EMBL" id="MFC5771253.1"/>
    </source>
</evidence>
<keyword evidence="10" id="KW-1185">Reference proteome</keyword>
<evidence type="ECO:0000256" key="6">
    <source>
        <dbReference type="ARBA" id="ARBA00023136"/>
    </source>
</evidence>
<sequence>MKHAASFAYRLVVAAAIASLVAIAQYWLWQHFNRGAEFIGTNQSIKGYAYNGFQRDQSPLKGSYPSRAEIASDLDLLARNSDSLRTYGVNDMPELLSVAGERDLLVTAGAWLDRDADKNDKEIAALIEKTRGMRHVERLMVGNESILRGDLTPDQLIVYLDRVRKAQRKPVSTAEPWHVWLKYPELVKHVDYITVHLLPYHEGVPVEAAVEYALQRYDELAKTFPKKKIVIGEVGWPSKGPVIGAAVPSLDNEARFIREFLAHPRTPRLDYFLMEAIDQPWKVEVEGWAGAYWGMYNADREQKFALEGLVERDPHWSKKASNAAVFALLPMFLIAFFLSDWSVFGRIFLAGLIQACVSTLIIGLNVPVDYYLTQRDLIGLAMLIAATCLTAAVLLSHGFEFGEILFKKQWQRRFMPMRPHLEEDQPFVSIHLACYSEPPEMVIATIDSLAAMNYKNFEVLVLDNNTKEEELWKPLEKRCAELGPRFRFFHLENWPGFKAGALNYGLKVTDPRAEVVGVVDADYVVDPEWLSSLIPHFDQTDVAVVQAPQAHRDWETQPFRRMCNWEFDGFFRIGMHHRNERNALIQHGTMTLVRRLALEEVGGWSEWCICEDTELGLRLIEKGYDTRYVDHILGRGLTPSDFASIKSQRFRWAFGAMQILKAHLPQMLGRSNLTMAQRYHFLTGWFAWLGDALQLVFAFGSLFWTLGILLFPKAFGLPVVALALPILGFMAFKAALGPILYRRTMECPWKDILGASILSVGLAHAIARGVFTGIVKKKGVFVRTPKGWRAQGALAFFGPIREEIGMLIALVLGAVALIVMRGADNIETQLWVGILGLQCIPYLAAIACQVAAYMPDKAAQPGTPHAAPA</sequence>
<keyword evidence="3 9" id="KW-0808">Transferase</keyword>
<accession>A0ABW1AVD1</accession>
<comment type="caution">
    <text evidence="9">The sequence shown here is derived from an EMBL/GenBank/DDBJ whole genome shotgun (WGS) entry which is preliminary data.</text>
</comment>
<dbReference type="InterPro" id="IPR017853">
    <property type="entry name" value="GH"/>
</dbReference>
<dbReference type="EC" id="2.4.-.-" evidence="9"/>
<evidence type="ECO:0000256" key="5">
    <source>
        <dbReference type="ARBA" id="ARBA00022989"/>
    </source>
</evidence>
<dbReference type="GO" id="GO:0016757">
    <property type="term" value="F:glycosyltransferase activity"/>
    <property type="evidence" value="ECO:0007669"/>
    <property type="project" value="UniProtKB-KW"/>
</dbReference>
<dbReference type="InterPro" id="IPR050321">
    <property type="entry name" value="Glycosyltr_2/OpgH_subfam"/>
</dbReference>
<feature type="transmembrane region" description="Helical" evidence="7">
    <location>
        <begin position="752"/>
        <end position="771"/>
    </location>
</feature>
<feature type="transmembrane region" description="Helical" evidence="7">
    <location>
        <begin position="717"/>
        <end position="740"/>
    </location>
</feature>
<proteinExistence type="predicted"/>
<feature type="transmembrane region" description="Helical" evidence="7">
    <location>
        <begin position="347"/>
        <end position="366"/>
    </location>
</feature>
<keyword evidence="5 7" id="KW-1133">Transmembrane helix</keyword>
<gene>
    <name evidence="9" type="ORF">ACFPTN_17875</name>
</gene>